<protein>
    <submittedName>
        <fullName evidence="3">CSON004597 protein</fullName>
    </submittedName>
</protein>
<dbReference type="InterPro" id="IPR010569">
    <property type="entry name" value="Myotubularin-like_Pase_dom"/>
</dbReference>
<dbReference type="GO" id="GO:0019903">
    <property type="term" value="F:protein phosphatase binding"/>
    <property type="evidence" value="ECO:0007669"/>
    <property type="project" value="TreeGrafter"/>
</dbReference>
<evidence type="ECO:0000259" key="2">
    <source>
        <dbReference type="PROSITE" id="PS51339"/>
    </source>
</evidence>
<dbReference type="PROSITE" id="PS51339">
    <property type="entry name" value="PPASE_MYOTUBULARIN"/>
    <property type="match status" value="1"/>
</dbReference>
<feature type="domain" description="Myotubularin phosphatase" evidence="2">
    <location>
        <begin position="1"/>
        <end position="204"/>
    </location>
</feature>
<dbReference type="OMA" id="EHIMHIK"/>
<evidence type="ECO:0000256" key="1">
    <source>
        <dbReference type="ARBA" id="ARBA00007471"/>
    </source>
</evidence>
<dbReference type="GO" id="GO:0010507">
    <property type="term" value="P:negative regulation of autophagy"/>
    <property type="evidence" value="ECO:0007669"/>
    <property type="project" value="TreeGrafter"/>
</dbReference>
<sequence>MDKFLERLENSGWLAVVLKTLDAACIAAQLLDKEKTPVLIEGMDAALIISSLVQIILNPDCRTVRGFIALIDREFIQGGFPFSTRHRYGGYSPNRSKQTVPSFLLFLDCVYQLHYQFTCSFEFKTQLLVMLCENSYFSQYGTFLGDCERERETLGVYTKTVSYWTHLFRPELMKNILSPLYDPNSQVIWPSVAPCSLVLWSEFYMRWTIDQTFIEQIENIVNTKITQEKELRTKVIKLRKELMDLQKEYFETQVNGNNLISNE</sequence>
<dbReference type="PANTHER" id="PTHR10807">
    <property type="entry name" value="MYOTUBULARIN-RELATED"/>
    <property type="match status" value="1"/>
</dbReference>
<dbReference type="VEuPathDB" id="VectorBase:CSON004597"/>
<comment type="similarity">
    <text evidence="1">Belongs to the protein-tyrosine phosphatase family. Non-receptor class myotubularin subfamily.</text>
</comment>
<reference evidence="3" key="1">
    <citation type="submission" date="2018-07" db="EMBL/GenBank/DDBJ databases">
        <authorList>
            <person name="Quirk P.G."/>
            <person name="Krulwich T.A."/>
        </authorList>
    </citation>
    <scope>NUCLEOTIDE SEQUENCE</scope>
</reference>
<accession>A0A336LTX7</accession>
<dbReference type="EMBL" id="UFQT01000192">
    <property type="protein sequence ID" value="SSX21400.1"/>
    <property type="molecule type" value="Genomic_DNA"/>
</dbReference>
<dbReference type="InterPro" id="IPR030564">
    <property type="entry name" value="Myotubularin"/>
</dbReference>
<dbReference type="InterPro" id="IPR029021">
    <property type="entry name" value="Prot-tyrosine_phosphatase-like"/>
</dbReference>
<dbReference type="SUPFAM" id="SSF52799">
    <property type="entry name" value="(Phosphotyrosine protein) phosphatases II"/>
    <property type="match status" value="1"/>
</dbReference>
<evidence type="ECO:0000313" key="3">
    <source>
        <dbReference type="EMBL" id="SSX21400.1"/>
    </source>
</evidence>
<dbReference type="AlphaFoldDB" id="A0A336LTX7"/>
<dbReference type="GO" id="GO:0046856">
    <property type="term" value="P:phosphatidylinositol dephosphorylation"/>
    <property type="evidence" value="ECO:0007669"/>
    <property type="project" value="TreeGrafter"/>
</dbReference>
<organism evidence="3">
    <name type="scientific">Culicoides sonorensis</name>
    <name type="common">Biting midge</name>
    <dbReference type="NCBI Taxonomy" id="179676"/>
    <lineage>
        <taxon>Eukaryota</taxon>
        <taxon>Metazoa</taxon>
        <taxon>Ecdysozoa</taxon>
        <taxon>Arthropoda</taxon>
        <taxon>Hexapoda</taxon>
        <taxon>Insecta</taxon>
        <taxon>Pterygota</taxon>
        <taxon>Neoptera</taxon>
        <taxon>Endopterygota</taxon>
        <taxon>Diptera</taxon>
        <taxon>Nematocera</taxon>
        <taxon>Chironomoidea</taxon>
        <taxon>Ceratopogonidae</taxon>
        <taxon>Ceratopogoninae</taxon>
        <taxon>Culicoides</taxon>
        <taxon>Monoculicoides</taxon>
    </lineage>
</organism>
<dbReference type="Pfam" id="PF06602">
    <property type="entry name" value="Myotub-related"/>
    <property type="match status" value="1"/>
</dbReference>
<name>A0A336LTX7_CULSO</name>
<dbReference type="PANTHER" id="PTHR10807:SF73">
    <property type="entry name" value="LD06050P"/>
    <property type="match status" value="1"/>
</dbReference>
<proteinExistence type="inferred from homology"/>
<gene>
    <name evidence="3" type="primary">CSON004597</name>
</gene>
<dbReference type="GO" id="GO:0005737">
    <property type="term" value="C:cytoplasm"/>
    <property type="evidence" value="ECO:0007669"/>
    <property type="project" value="TreeGrafter"/>
</dbReference>